<proteinExistence type="inferred from homology"/>
<dbReference type="SUPFAM" id="SSF53850">
    <property type="entry name" value="Periplasmic binding protein-like II"/>
    <property type="match status" value="1"/>
</dbReference>
<dbReference type="PANTHER" id="PTHR35841">
    <property type="entry name" value="PHOSPHONATES-BINDING PERIPLASMIC PROTEIN"/>
    <property type="match status" value="1"/>
</dbReference>
<evidence type="ECO:0000256" key="3">
    <source>
        <dbReference type="SAM" id="SignalP"/>
    </source>
</evidence>
<dbReference type="GO" id="GO:0055085">
    <property type="term" value="P:transmembrane transport"/>
    <property type="evidence" value="ECO:0007669"/>
    <property type="project" value="InterPro"/>
</dbReference>
<organism evidence="4 5">
    <name type="scientific">Thorsellia anophelis DSM 18579</name>
    <dbReference type="NCBI Taxonomy" id="1123402"/>
    <lineage>
        <taxon>Bacteria</taxon>
        <taxon>Pseudomonadati</taxon>
        <taxon>Pseudomonadota</taxon>
        <taxon>Gammaproteobacteria</taxon>
        <taxon>Enterobacterales</taxon>
        <taxon>Thorselliaceae</taxon>
        <taxon>Thorsellia</taxon>
    </lineage>
</organism>
<sequence length="311" mass="34276">MKLNKLVFISTSLFISTVFFSNAMAEERRELNLGILGGQNATQQIGNNQCVKEFFDKHLNVDTKLRNASDYAGVIQGLLGGSVDLVISFSPSAFATVYLKDPNAVEIVGTMADDNDGSTGYHSVMVVKSDSPYQSLEDLKGKHVGFAEADSTSGFLIPDYEFKKQLGGTFDDNYNQYFSKVTFSGGHEQDILGVLNGQFDAAVTWTNLKGDPQKGYNSGAFTRMMNNGYPNLMNDIRVIWQSELIPNEPIVISNRLEPEFKQQVIDAIKKLDKEDHACFQKAVSGSLHIEPTTVEAYMPIIELKKGVSGRG</sequence>
<dbReference type="InterPro" id="IPR005770">
    <property type="entry name" value="PhnD"/>
</dbReference>
<comment type="similarity">
    <text evidence="1">Belongs to the phosphate/phosphite/phosphonate binding protein family.</text>
</comment>
<dbReference type="NCBIfam" id="TIGR03431">
    <property type="entry name" value="PhnD"/>
    <property type="match status" value="1"/>
</dbReference>
<dbReference type="GO" id="GO:0015716">
    <property type="term" value="P:organic phosphonate transport"/>
    <property type="evidence" value="ECO:0007669"/>
    <property type="project" value="InterPro"/>
</dbReference>
<dbReference type="Gene3D" id="3.40.190.10">
    <property type="entry name" value="Periplasmic binding protein-like II"/>
    <property type="match status" value="2"/>
</dbReference>
<evidence type="ECO:0000313" key="5">
    <source>
        <dbReference type="Proteomes" id="UP000242642"/>
    </source>
</evidence>
<reference evidence="5" key="1">
    <citation type="submission" date="2016-10" db="EMBL/GenBank/DDBJ databases">
        <authorList>
            <person name="Varghese N."/>
            <person name="Submissions S."/>
        </authorList>
    </citation>
    <scope>NUCLEOTIDE SEQUENCE [LARGE SCALE GENOMIC DNA]</scope>
    <source>
        <strain evidence="5">DSM 18579</strain>
    </source>
</reference>
<dbReference type="NCBIfam" id="TIGR01098">
    <property type="entry name" value="3A0109s03R"/>
    <property type="match status" value="1"/>
</dbReference>
<name>A0A1H9ZHQ8_9GAMM</name>
<keyword evidence="5" id="KW-1185">Reference proteome</keyword>
<feature type="signal peptide" evidence="3">
    <location>
        <begin position="1"/>
        <end position="25"/>
    </location>
</feature>
<dbReference type="PANTHER" id="PTHR35841:SF1">
    <property type="entry name" value="PHOSPHONATES-BINDING PERIPLASMIC PROTEIN"/>
    <property type="match status" value="1"/>
</dbReference>
<evidence type="ECO:0000256" key="2">
    <source>
        <dbReference type="ARBA" id="ARBA00022729"/>
    </source>
</evidence>
<dbReference type="OrthoDB" id="5318791at2"/>
<accession>A0A1H9ZHQ8</accession>
<gene>
    <name evidence="4" type="ORF">SAMN02583745_00601</name>
</gene>
<dbReference type="Pfam" id="PF12974">
    <property type="entry name" value="Phosphonate-bd"/>
    <property type="match status" value="1"/>
</dbReference>
<protein>
    <submittedName>
        <fullName evidence="4">Phosphonate transport system substrate-binding protein</fullName>
    </submittedName>
</protein>
<dbReference type="Proteomes" id="UP000242642">
    <property type="component" value="Unassembled WGS sequence"/>
</dbReference>
<dbReference type="EMBL" id="FOHV01000003">
    <property type="protein sequence ID" value="SES81094.1"/>
    <property type="molecule type" value="Genomic_DNA"/>
</dbReference>
<feature type="chain" id="PRO_5017332078" evidence="3">
    <location>
        <begin position="26"/>
        <end position="311"/>
    </location>
</feature>
<keyword evidence="2 3" id="KW-0732">Signal</keyword>
<dbReference type="CDD" id="cd01071">
    <property type="entry name" value="PBP2_PhnD_like"/>
    <property type="match status" value="1"/>
</dbReference>
<evidence type="ECO:0000256" key="1">
    <source>
        <dbReference type="ARBA" id="ARBA00007162"/>
    </source>
</evidence>
<dbReference type="InterPro" id="IPR017797">
    <property type="entry name" value="Phosphnate-bd"/>
</dbReference>
<dbReference type="AlphaFoldDB" id="A0A1H9ZHQ8"/>
<dbReference type="RefSeq" id="WP_093317700.1">
    <property type="nucleotide sequence ID" value="NZ_FOHV01000003.1"/>
</dbReference>
<evidence type="ECO:0000313" key="4">
    <source>
        <dbReference type="EMBL" id="SES81094.1"/>
    </source>
</evidence>
<dbReference type="STRING" id="1123402.SAMN02583745_00601"/>
<dbReference type="GO" id="GO:0043190">
    <property type="term" value="C:ATP-binding cassette (ABC) transporter complex"/>
    <property type="evidence" value="ECO:0007669"/>
    <property type="project" value="InterPro"/>
</dbReference>